<dbReference type="FunFam" id="1.10.10.10:FF:000001">
    <property type="entry name" value="LysR family transcriptional regulator"/>
    <property type="match status" value="1"/>
</dbReference>
<dbReference type="PANTHER" id="PTHR30537:SF5">
    <property type="entry name" value="HTH-TYPE TRANSCRIPTIONAL ACTIVATOR TTDR-RELATED"/>
    <property type="match status" value="1"/>
</dbReference>
<dbReference type="EMBL" id="FZOG01000001">
    <property type="protein sequence ID" value="SNR96196.1"/>
    <property type="molecule type" value="Genomic_DNA"/>
</dbReference>
<evidence type="ECO:0000313" key="7">
    <source>
        <dbReference type="Proteomes" id="UP000242915"/>
    </source>
</evidence>
<proteinExistence type="inferred from homology"/>
<sequence>MAMRMFVETVEAKGFSAAARKVGLATSSVTRMVDSLEADLGSVLLNRSTRQISLTEAGGVYYNSARLILDAVADADAEVTDQGDEPVGVLRVCVPVEFGRSVIIPQLHRLLARYPRLEINLTQSDEIIDLFSQRVDLSVRLGAALVNDNVVCRTIGHFQRWAIASPDYLARHSLPVEPADLSQHQCLAFDFGNGKPSWVFEGAEQSISVAVQGRLRSNNAGTLRQAALDGCGIALLADWLVEEDVRAGRLTRLLEDYQVSPGQAQATINVLYLPNHRMSTRVRVFIEFLQQILAETSHPTPE</sequence>
<dbReference type="GO" id="GO:0003677">
    <property type="term" value="F:DNA binding"/>
    <property type="evidence" value="ECO:0007669"/>
    <property type="project" value="UniProtKB-KW"/>
</dbReference>
<evidence type="ECO:0000259" key="5">
    <source>
        <dbReference type="PROSITE" id="PS50931"/>
    </source>
</evidence>
<dbReference type="GO" id="GO:0003700">
    <property type="term" value="F:DNA-binding transcription factor activity"/>
    <property type="evidence" value="ECO:0007669"/>
    <property type="project" value="InterPro"/>
</dbReference>
<feature type="domain" description="HTH lysR-type" evidence="5">
    <location>
        <begin position="1"/>
        <end position="55"/>
    </location>
</feature>
<dbReference type="InterPro" id="IPR000847">
    <property type="entry name" value="LysR_HTH_N"/>
</dbReference>
<keyword evidence="7" id="KW-1185">Reference proteome</keyword>
<dbReference type="Pfam" id="PF00126">
    <property type="entry name" value="HTH_1"/>
    <property type="match status" value="1"/>
</dbReference>
<dbReference type="Proteomes" id="UP000242915">
    <property type="component" value="Unassembled WGS sequence"/>
</dbReference>
<evidence type="ECO:0000256" key="1">
    <source>
        <dbReference type="ARBA" id="ARBA00009437"/>
    </source>
</evidence>
<dbReference type="SUPFAM" id="SSF53850">
    <property type="entry name" value="Periplasmic binding protein-like II"/>
    <property type="match status" value="1"/>
</dbReference>
<organism evidence="6 7">
    <name type="scientific">Pseudomonas segetis</name>
    <dbReference type="NCBI Taxonomy" id="298908"/>
    <lineage>
        <taxon>Bacteria</taxon>
        <taxon>Pseudomonadati</taxon>
        <taxon>Pseudomonadota</taxon>
        <taxon>Gammaproteobacteria</taxon>
        <taxon>Pseudomonadales</taxon>
        <taxon>Pseudomonadaceae</taxon>
        <taxon>Pseudomonas</taxon>
    </lineage>
</organism>
<evidence type="ECO:0000256" key="3">
    <source>
        <dbReference type="ARBA" id="ARBA00023125"/>
    </source>
</evidence>
<gene>
    <name evidence="6" type="ORF">SAMN05216255_1278</name>
</gene>
<comment type="similarity">
    <text evidence="1">Belongs to the LysR transcriptional regulatory family.</text>
</comment>
<keyword evidence="3" id="KW-0238">DNA-binding</keyword>
<keyword evidence="4" id="KW-0804">Transcription</keyword>
<dbReference type="InterPro" id="IPR036388">
    <property type="entry name" value="WH-like_DNA-bd_sf"/>
</dbReference>
<evidence type="ECO:0000256" key="2">
    <source>
        <dbReference type="ARBA" id="ARBA00023015"/>
    </source>
</evidence>
<dbReference type="InterPro" id="IPR036390">
    <property type="entry name" value="WH_DNA-bd_sf"/>
</dbReference>
<keyword evidence="2" id="KW-0805">Transcription regulation</keyword>
<dbReference type="InterPro" id="IPR058163">
    <property type="entry name" value="LysR-type_TF_proteobact-type"/>
</dbReference>
<dbReference type="Gene3D" id="3.40.190.290">
    <property type="match status" value="1"/>
</dbReference>
<dbReference type="InterPro" id="IPR005119">
    <property type="entry name" value="LysR_subst-bd"/>
</dbReference>
<dbReference type="CDD" id="cd08422">
    <property type="entry name" value="PBP2_CrgA_like"/>
    <property type="match status" value="1"/>
</dbReference>
<evidence type="ECO:0000313" key="6">
    <source>
        <dbReference type="EMBL" id="SNR96196.1"/>
    </source>
</evidence>
<reference evidence="7" key="1">
    <citation type="submission" date="2017-06" db="EMBL/GenBank/DDBJ databases">
        <authorList>
            <person name="Varghese N."/>
            <person name="Submissions S."/>
        </authorList>
    </citation>
    <scope>NUCLEOTIDE SEQUENCE [LARGE SCALE GENOMIC DNA]</scope>
    <source>
        <strain evidence="7">CIP 108523</strain>
    </source>
</reference>
<dbReference type="SUPFAM" id="SSF46785">
    <property type="entry name" value="Winged helix' DNA-binding domain"/>
    <property type="match status" value="1"/>
</dbReference>
<dbReference type="Gene3D" id="1.10.10.10">
    <property type="entry name" value="Winged helix-like DNA-binding domain superfamily/Winged helix DNA-binding domain"/>
    <property type="match status" value="1"/>
</dbReference>
<dbReference type="AlphaFoldDB" id="A0A239AKK1"/>
<protein>
    <submittedName>
        <fullName evidence="6">Transcriptional regulator, LysR family</fullName>
    </submittedName>
</protein>
<evidence type="ECO:0000256" key="4">
    <source>
        <dbReference type="ARBA" id="ARBA00023163"/>
    </source>
</evidence>
<dbReference type="PROSITE" id="PS50931">
    <property type="entry name" value="HTH_LYSR"/>
    <property type="match status" value="1"/>
</dbReference>
<accession>A0A239AKK1</accession>
<dbReference type="Pfam" id="PF03466">
    <property type="entry name" value="LysR_substrate"/>
    <property type="match status" value="1"/>
</dbReference>
<dbReference type="PANTHER" id="PTHR30537">
    <property type="entry name" value="HTH-TYPE TRANSCRIPTIONAL REGULATOR"/>
    <property type="match status" value="1"/>
</dbReference>
<name>A0A239AKK1_9PSED</name>